<evidence type="ECO:0000256" key="9">
    <source>
        <dbReference type="RuleBase" id="RU000461"/>
    </source>
</evidence>
<reference evidence="11 12" key="1">
    <citation type="submission" date="2014-09" db="EMBL/GenBank/DDBJ databases">
        <title>Draft genome of Bradyrhizobium japonicum Is-34.</title>
        <authorList>
            <person name="Tsurumaru H."/>
            <person name="Yamakawa T."/>
            <person name="Hashimoto S."/>
            <person name="Okizaki K."/>
            <person name="Kanesaki Y."/>
            <person name="Yoshikawa H."/>
            <person name="Yajima S."/>
        </authorList>
    </citation>
    <scope>NUCLEOTIDE SEQUENCE [LARGE SCALE GENOMIC DNA]</scope>
    <source>
        <strain evidence="11 12">Is-34</strain>
    </source>
</reference>
<evidence type="ECO:0000256" key="3">
    <source>
        <dbReference type="ARBA" id="ARBA00022617"/>
    </source>
</evidence>
<keyword evidence="3 9" id="KW-0349">Heme</keyword>
<keyword evidence="7 9" id="KW-0503">Monooxygenase</keyword>
<dbReference type="FunFam" id="1.10.630.10:FF:000018">
    <property type="entry name" value="Cytochrome P450 monooxygenase"/>
    <property type="match status" value="1"/>
</dbReference>
<evidence type="ECO:0000313" key="11">
    <source>
        <dbReference type="EMBL" id="KGT76361.1"/>
    </source>
</evidence>
<dbReference type="PROSITE" id="PS00086">
    <property type="entry name" value="CYTOCHROME_P450"/>
    <property type="match status" value="1"/>
</dbReference>
<dbReference type="SUPFAM" id="SSF48264">
    <property type="entry name" value="Cytochrome P450"/>
    <property type="match status" value="1"/>
</dbReference>
<protein>
    <submittedName>
        <fullName evidence="11">Cytochrome P450</fullName>
    </submittedName>
</protein>
<dbReference type="GO" id="GO:0020037">
    <property type="term" value="F:heme binding"/>
    <property type="evidence" value="ECO:0007669"/>
    <property type="project" value="InterPro"/>
</dbReference>
<comment type="function">
    <text evidence="8">Cytochromes P450 are a group of heme-thiolate monooxygenases. They oxidize a variety of structurally unrelated compounds, including steroids, fatty acids, and xenobiotics.</text>
</comment>
<dbReference type="Pfam" id="PF00067">
    <property type="entry name" value="p450"/>
    <property type="match status" value="1"/>
</dbReference>
<dbReference type="PANTHER" id="PTHR46696">
    <property type="entry name" value="P450, PUTATIVE (EUROFUNG)-RELATED"/>
    <property type="match status" value="1"/>
</dbReference>
<evidence type="ECO:0000256" key="2">
    <source>
        <dbReference type="ARBA" id="ARBA00010617"/>
    </source>
</evidence>
<keyword evidence="6 9" id="KW-0408">Iron</keyword>
<name>A0A0A3XT70_BRAJP</name>
<dbReference type="GO" id="GO:0004497">
    <property type="term" value="F:monooxygenase activity"/>
    <property type="evidence" value="ECO:0007669"/>
    <property type="project" value="UniProtKB-KW"/>
</dbReference>
<keyword evidence="5 9" id="KW-0560">Oxidoreductase</keyword>
<dbReference type="STRING" id="375.BKD09_RS31210"/>
<comment type="similarity">
    <text evidence="2 9">Belongs to the cytochrome P450 family.</text>
</comment>
<proteinExistence type="inferred from homology"/>
<dbReference type="CDD" id="cd11029">
    <property type="entry name" value="CYP107-like"/>
    <property type="match status" value="1"/>
</dbReference>
<dbReference type="InterPro" id="IPR001128">
    <property type="entry name" value="Cyt_P450"/>
</dbReference>
<dbReference type="InterPro" id="IPR002397">
    <property type="entry name" value="Cyt_P450_B"/>
</dbReference>
<dbReference type="eggNOG" id="COG2124">
    <property type="taxonomic scope" value="Bacteria"/>
</dbReference>
<dbReference type="PANTHER" id="PTHR46696:SF1">
    <property type="entry name" value="CYTOCHROME P450 YJIB-RELATED"/>
    <property type="match status" value="1"/>
</dbReference>
<dbReference type="PRINTS" id="PR00385">
    <property type="entry name" value="P450"/>
</dbReference>
<comment type="caution">
    <text evidence="11">The sequence shown here is derived from an EMBL/GenBank/DDBJ whole genome shotgun (WGS) entry which is preliminary data.</text>
</comment>
<dbReference type="Proteomes" id="UP000030377">
    <property type="component" value="Unassembled WGS sequence"/>
</dbReference>
<keyword evidence="4 9" id="KW-0479">Metal-binding</keyword>
<organism evidence="11 12">
    <name type="scientific">Bradyrhizobium japonicum</name>
    <dbReference type="NCBI Taxonomy" id="375"/>
    <lineage>
        <taxon>Bacteria</taxon>
        <taxon>Pseudomonadati</taxon>
        <taxon>Pseudomonadota</taxon>
        <taxon>Alphaproteobacteria</taxon>
        <taxon>Hyphomicrobiales</taxon>
        <taxon>Nitrobacteraceae</taxon>
        <taxon>Bradyrhizobium</taxon>
    </lineage>
</organism>
<evidence type="ECO:0000256" key="5">
    <source>
        <dbReference type="ARBA" id="ARBA00023002"/>
    </source>
</evidence>
<dbReference type="GO" id="GO:0016705">
    <property type="term" value="F:oxidoreductase activity, acting on paired donors, with incorporation or reduction of molecular oxygen"/>
    <property type="evidence" value="ECO:0007669"/>
    <property type="project" value="InterPro"/>
</dbReference>
<dbReference type="Gene3D" id="1.10.630.10">
    <property type="entry name" value="Cytochrome P450"/>
    <property type="match status" value="1"/>
</dbReference>
<evidence type="ECO:0000256" key="1">
    <source>
        <dbReference type="ARBA" id="ARBA00001971"/>
    </source>
</evidence>
<feature type="region of interest" description="Disordered" evidence="10">
    <location>
        <begin position="404"/>
        <end position="435"/>
    </location>
</feature>
<evidence type="ECO:0000256" key="6">
    <source>
        <dbReference type="ARBA" id="ARBA00023004"/>
    </source>
</evidence>
<dbReference type="EMBL" id="JRPN01000020">
    <property type="protein sequence ID" value="KGT76361.1"/>
    <property type="molecule type" value="Genomic_DNA"/>
</dbReference>
<dbReference type="InterPro" id="IPR036396">
    <property type="entry name" value="Cyt_P450_sf"/>
</dbReference>
<evidence type="ECO:0000256" key="7">
    <source>
        <dbReference type="ARBA" id="ARBA00023033"/>
    </source>
</evidence>
<dbReference type="GO" id="GO:0005506">
    <property type="term" value="F:iron ion binding"/>
    <property type="evidence" value="ECO:0007669"/>
    <property type="project" value="InterPro"/>
</dbReference>
<dbReference type="RefSeq" id="WP_041957634.1">
    <property type="nucleotide sequence ID" value="NZ_JANUDC010000001.1"/>
</dbReference>
<evidence type="ECO:0000256" key="4">
    <source>
        <dbReference type="ARBA" id="ARBA00022723"/>
    </source>
</evidence>
<evidence type="ECO:0000313" key="12">
    <source>
        <dbReference type="Proteomes" id="UP000030377"/>
    </source>
</evidence>
<comment type="cofactor">
    <cofactor evidence="1">
        <name>heme</name>
        <dbReference type="ChEBI" id="CHEBI:30413"/>
    </cofactor>
</comment>
<gene>
    <name evidence="11" type="ORF">MA20_26600</name>
</gene>
<sequence>MTPRLDFTSEAFFRDPPKAIAALRASGPVVATRFPLVGDVWITTTHDATAQVLKDGTTFTLRKGDGKVAGLRWWMPKLVTTIANNMLTMDEPDHTRLRSIVDEAFRRRAIVAMEPRIRAIADGLANDLFADGSPADLVQRYARILPVSVICELLGLPAADRPRFIAWANKMSSLTNVVSFFRLLLAFRKMRAYLERQLQIARVQGGEGLIAELVQVEREGGQITPDEMVSMVFLLLAAGSETTTHLISGSVYELLRNPGLRDWLEQDRSRIGLAVEEFLRFVSPVQFSKPRYVRRDIELAGVPLKKGDRVMVMLAAANMDPAVHDRPEQPDLTRKPNRHISFGTGIHFCLGHQLARIEAACALEALFARWPKLGLAVDPAQIHWRKRPGMRAIAELPVVAADSQPVDFRDATTSRSQPNTERPSRSGEASRSPAM</sequence>
<dbReference type="AlphaFoldDB" id="A0A0A3XT70"/>
<accession>A0A0A3XT70</accession>
<dbReference type="PRINTS" id="PR00359">
    <property type="entry name" value="BP450"/>
</dbReference>
<evidence type="ECO:0000256" key="8">
    <source>
        <dbReference type="ARBA" id="ARBA00043906"/>
    </source>
</evidence>
<evidence type="ECO:0000256" key="10">
    <source>
        <dbReference type="SAM" id="MobiDB-lite"/>
    </source>
</evidence>
<dbReference type="InterPro" id="IPR017972">
    <property type="entry name" value="Cyt_P450_CS"/>
</dbReference>